<organism evidence="2 3">
    <name type="scientific">Steccherinum ochraceum</name>
    <dbReference type="NCBI Taxonomy" id="92696"/>
    <lineage>
        <taxon>Eukaryota</taxon>
        <taxon>Fungi</taxon>
        <taxon>Dikarya</taxon>
        <taxon>Basidiomycota</taxon>
        <taxon>Agaricomycotina</taxon>
        <taxon>Agaricomycetes</taxon>
        <taxon>Polyporales</taxon>
        <taxon>Steccherinaceae</taxon>
        <taxon>Steccherinum</taxon>
    </lineage>
</organism>
<proteinExistence type="predicted"/>
<feature type="region of interest" description="Disordered" evidence="1">
    <location>
        <begin position="72"/>
        <end position="136"/>
    </location>
</feature>
<evidence type="ECO:0000313" key="2">
    <source>
        <dbReference type="EMBL" id="TCD64368.1"/>
    </source>
</evidence>
<evidence type="ECO:0000313" key="3">
    <source>
        <dbReference type="Proteomes" id="UP000292702"/>
    </source>
</evidence>
<feature type="compositionally biased region" description="Polar residues" evidence="1">
    <location>
        <begin position="184"/>
        <end position="200"/>
    </location>
</feature>
<accession>A0A4R0RKP2</accession>
<feature type="compositionally biased region" description="Low complexity" evidence="1">
    <location>
        <begin position="124"/>
        <end position="136"/>
    </location>
</feature>
<name>A0A4R0RKP2_9APHY</name>
<dbReference type="EMBL" id="RWJN01000240">
    <property type="protein sequence ID" value="TCD64368.1"/>
    <property type="molecule type" value="Genomic_DNA"/>
</dbReference>
<keyword evidence="3" id="KW-1185">Reference proteome</keyword>
<feature type="compositionally biased region" description="Basic and acidic residues" evidence="1">
    <location>
        <begin position="233"/>
        <end position="247"/>
    </location>
</feature>
<dbReference type="Proteomes" id="UP000292702">
    <property type="component" value="Unassembled WGS sequence"/>
</dbReference>
<protein>
    <submittedName>
        <fullName evidence="2">Uncharacterized protein</fullName>
    </submittedName>
</protein>
<sequence>MGPPPTPHSPSFPVKALPAVNEDPAPQVPVAATSLSSIAAQPAASLIGQLATTRAIDSTAASISPALDLIASSPALPVARDSSRPSTVGSTERPAKKAKKAKRTSRGEEASENANHPPPPRSPRYPSSPMVRAPSGFGTAFGGFESSFGGGFGPTAVATAVHAGGLGEMRGLKRKVMSDHNGRSGLSTQSFGSIAPTSTFGKGKGSVQAYDSDDIGKENIPPIVTAWRRRQMGQRDNRGTETQERAPTHPSTSRTHALLQDGDATSNDSVDVTPAEAPAEEEDHSSD</sequence>
<gene>
    <name evidence="2" type="ORF">EIP91_004199</name>
</gene>
<dbReference type="AlphaFoldDB" id="A0A4R0RKP2"/>
<reference evidence="2 3" key="1">
    <citation type="submission" date="2018-11" db="EMBL/GenBank/DDBJ databases">
        <title>Genome assembly of Steccherinum ochraceum LE-BIN_3174, the white-rot fungus of the Steccherinaceae family (The Residual Polyporoid clade, Polyporales, Basidiomycota).</title>
        <authorList>
            <person name="Fedorova T.V."/>
            <person name="Glazunova O.A."/>
            <person name="Landesman E.O."/>
            <person name="Moiseenko K.V."/>
            <person name="Psurtseva N.V."/>
            <person name="Savinova O.S."/>
            <person name="Shakhova N.V."/>
            <person name="Tyazhelova T.V."/>
            <person name="Vasina D.V."/>
        </authorList>
    </citation>
    <scope>NUCLEOTIDE SEQUENCE [LARGE SCALE GENOMIC DNA]</scope>
    <source>
        <strain evidence="2 3">LE-BIN_3174</strain>
    </source>
</reference>
<comment type="caution">
    <text evidence="2">The sequence shown here is derived from an EMBL/GenBank/DDBJ whole genome shotgun (WGS) entry which is preliminary data.</text>
</comment>
<feature type="compositionally biased region" description="Acidic residues" evidence="1">
    <location>
        <begin position="278"/>
        <end position="287"/>
    </location>
</feature>
<evidence type="ECO:0000256" key="1">
    <source>
        <dbReference type="SAM" id="MobiDB-lite"/>
    </source>
</evidence>
<feature type="region of interest" description="Disordered" evidence="1">
    <location>
        <begin position="1"/>
        <end position="25"/>
    </location>
</feature>
<feature type="compositionally biased region" description="Pro residues" evidence="1">
    <location>
        <begin position="1"/>
        <end position="10"/>
    </location>
</feature>
<feature type="region of interest" description="Disordered" evidence="1">
    <location>
        <begin position="172"/>
        <end position="287"/>
    </location>
</feature>